<reference evidence="7" key="2">
    <citation type="submission" date="2025-09" db="UniProtKB">
        <authorList>
            <consortium name="Ensembl"/>
        </authorList>
    </citation>
    <scope>IDENTIFICATION</scope>
</reference>
<dbReference type="GO" id="GO:0003723">
    <property type="term" value="F:RNA binding"/>
    <property type="evidence" value="ECO:0007669"/>
    <property type="project" value="UniProtKB-UniRule"/>
</dbReference>
<organism evidence="7 8">
    <name type="scientific">Dromaius novaehollandiae</name>
    <name type="common">Emu</name>
    <dbReference type="NCBI Taxonomy" id="8790"/>
    <lineage>
        <taxon>Eukaryota</taxon>
        <taxon>Metazoa</taxon>
        <taxon>Chordata</taxon>
        <taxon>Craniata</taxon>
        <taxon>Vertebrata</taxon>
        <taxon>Euteleostomi</taxon>
        <taxon>Archelosauria</taxon>
        <taxon>Archosauria</taxon>
        <taxon>Dinosauria</taxon>
        <taxon>Saurischia</taxon>
        <taxon>Theropoda</taxon>
        <taxon>Coelurosauria</taxon>
        <taxon>Aves</taxon>
        <taxon>Palaeognathae</taxon>
        <taxon>Casuariiformes</taxon>
        <taxon>Dromaiidae</taxon>
        <taxon>Dromaius</taxon>
    </lineage>
</organism>
<dbReference type="GO" id="GO:0022625">
    <property type="term" value="C:cytosolic large ribosomal subunit"/>
    <property type="evidence" value="ECO:0007669"/>
    <property type="project" value="UniProtKB-UniRule"/>
</dbReference>
<dbReference type="PRINTS" id="PR00881">
    <property type="entry name" value="L7ARS6FAMILY"/>
</dbReference>
<feature type="domain" description="Ribosomal protein eL8/eL30/eS12/Gadd45" evidence="6">
    <location>
        <begin position="153"/>
        <end position="241"/>
    </location>
</feature>
<reference evidence="7" key="1">
    <citation type="submission" date="2025-08" db="UniProtKB">
        <authorList>
            <consortium name="Ensembl"/>
        </authorList>
    </citation>
    <scope>IDENTIFICATION</scope>
</reference>
<dbReference type="Gene3D" id="3.30.1330.30">
    <property type="match status" value="1"/>
</dbReference>
<gene>
    <name evidence="7" type="primary">RPL7A</name>
</gene>
<dbReference type="InterPro" id="IPR050257">
    <property type="entry name" value="eL8/uL1-like"/>
</dbReference>
<evidence type="ECO:0000256" key="2">
    <source>
        <dbReference type="ARBA" id="ARBA00022980"/>
    </source>
</evidence>
<comment type="function">
    <text evidence="4">Component of the ribosome.</text>
</comment>
<accession>A0A8C4K214</accession>
<evidence type="ECO:0000256" key="4">
    <source>
        <dbReference type="RuleBase" id="RU367042"/>
    </source>
</evidence>
<dbReference type="FunFam" id="3.30.1330.30:FF:000112">
    <property type="entry name" value="Uncharacterized protein"/>
    <property type="match status" value="1"/>
</dbReference>
<dbReference type="InterPro" id="IPR018492">
    <property type="entry name" value="Ribosomal_eL8/Nhp2"/>
</dbReference>
<dbReference type="InterPro" id="IPR004038">
    <property type="entry name" value="Ribosomal_eL8/eL30/eS12/Gad45"/>
</dbReference>
<dbReference type="PRINTS" id="PR00882">
    <property type="entry name" value="RIBOSOMALL7A"/>
</dbReference>
<feature type="compositionally biased region" description="Basic residues" evidence="5">
    <location>
        <begin position="49"/>
        <end position="58"/>
    </location>
</feature>
<dbReference type="InterPro" id="IPR004037">
    <property type="entry name" value="Ribosomal_eL8-like_CS"/>
</dbReference>
<feature type="region of interest" description="Disordered" evidence="5">
    <location>
        <begin position="42"/>
        <end position="64"/>
    </location>
</feature>
<evidence type="ECO:0000256" key="5">
    <source>
        <dbReference type="SAM" id="MobiDB-lite"/>
    </source>
</evidence>
<sequence length="294" mass="32901">MGGGCPAPLNLAVLPPRLARAPPSRETSRPIAITQHAPLFLSLPQSKMPKGKKAKGKKVAPAPAVVKKQEAKKVVNPLFEKRPKNFGIGQDIQPKRDLTRFVKWPRYIRLQRQRSILYKRLKVPPAINQFTQALDRQTATQLLKLAHKYRPETKQEKKQRPPVLRAGVNTVTTLVENKKAQLVVIAHDVDPIELVVFLPALCRKMGVPYCIIKGKARLGRLVHRKTCTCVAFTQVNPEDKGALAKLVEAVKTNYNDRYDEIRRHWGGNVLGPKSVARIAKLEKAKAKELATKLG</sequence>
<evidence type="ECO:0000313" key="7">
    <source>
        <dbReference type="Ensembl" id="ENSDNVP00000017907.1"/>
    </source>
</evidence>
<evidence type="ECO:0000256" key="3">
    <source>
        <dbReference type="ARBA" id="ARBA00023274"/>
    </source>
</evidence>
<dbReference type="PANTHER" id="PTHR23105">
    <property type="entry name" value="RIBOSOMAL PROTEIN L7AE FAMILY MEMBER"/>
    <property type="match status" value="1"/>
</dbReference>
<dbReference type="Proteomes" id="UP000694423">
    <property type="component" value="Unplaced"/>
</dbReference>
<dbReference type="InterPro" id="IPR001921">
    <property type="entry name" value="Ribosomal_eL8_euk"/>
</dbReference>
<protein>
    <recommendedName>
        <fullName evidence="4">60S ribosomal protein L7a</fullName>
    </recommendedName>
</protein>
<name>A0A8C4K214_DRONO</name>
<keyword evidence="8" id="KW-1185">Reference proteome</keyword>
<keyword evidence="3 4" id="KW-0687">Ribonucleoprotein</keyword>
<dbReference type="SUPFAM" id="SSF55315">
    <property type="entry name" value="L30e-like"/>
    <property type="match status" value="1"/>
</dbReference>
<dbReference type="PROSITE" id="PS01082">
    <property type="entry name" value="RIBOSOMAL_L7AE"/>
    <property type="match status" value="1"/>
</dbReference>
<dbReference type="InterPro" id="IPR029064">
    <property type="entry name" value="Ribosomal_eL30-like_sf"/>
</dbReference>
<proteinExistence type="inferred from homology"/>
<evidence type="ECO:0000259" key="6">
    <source>
        <dbReference type="Pfam" id="PF01248"/>
    </source>
</evidence>
<dbReference type="AlphaFoldDB" id="A0A8C4K214"/>
<evidence type="ECO:0000256" key="1">
    <source>
        <dbReference type="ARBA" id="ARBA00007337"/>
    </source>
</evidence>
<dbReference type="Ensembl" id="ENSDNVT00000021539.1">
    <property type="protein sequence ID" value="ENSDNVP00000017907.1"/>
    <property type="gene ID" value="ENSDNVG00000012513.1"/>
</dbReference>
<dbReference type="GO" id="GO:0042254">
    <property type="term" value="P:ribosome biogenesis"/>
    <property type="evidence" value="ECO:0007669"/>
    <property type="project" value="InterPro"/>
</dbReference>
<comment type="similarity">
    <text evidence="1 4">Belongs to the eukaryotic ribosomal protein eL8 family.</text>
</comment>
<dbReference type="Pfam" id="PF01248">
    <property type="entry name" value="Ribosomal_L7Ae"/>
    <property type="match status" value="1"/>
</dbReference>
<keyword evidence="2 4" id="KW-0689">Ribosomal protein</keyword>
<evidence type="ECO:0000313" key="8">
    <source>
        <dbReference type="Proteomes" id="UP000694423"/>
    </source>
</evidence>